<dbReference type="EMBL" id="VTPS01000026">
    <property type="protein sequence ID" value="TZE80713.1"/>
    <property type="molecule type" value="Genomic_DNA"/>
</dbReference>
<evidence type="ECO:0000313" key="3">
    <source>
        <dbReference type="Proteomes" id="UP000322976"/>
    </source>
</evidence>
<dbReference type="Pfam" id="PF01656">
    <property type="entry name" value="CbiA"/>
    <property type="match status" value="1"/>
</dbReference>
<gene>
    <name evidence="2" type="ORF">FWJ32_12435</name>
</gene>
<dbReference type="PANTHER" id="PTHR43384:SF7">
    <property type="entry name" value="CARBON-MONOXIDE DEHYDROGENASE ACCESSORY PROTEIN"/>
    <property type="match status" value="1"/>
</dbReference>
<dbReference type="InterPro" id="IPR027417">
    <property type="entry name" value="P-loop_NTPase"/>
</dbReference>
<dbReference type="InterPro" id="IPR002586">
    <property type="entry name" value="CobQ/CobB/MinD/ParA_Nub-bd_dom"/>
</dbReference>
<dbReference type="GO" id="GO:0051782">
    <property type="term" value="P:negative regulation of cell division"/>
    <property type="evidence" value="ECO:0007669"/>
    <property type="project" value="TreeGrafter"/>
</dbReference>
<dbReference type="GO" id="GO:0005524">
    <property type="term" value="F:ATP binding"/>
    <property type="evidence" value="ECO:0007669"/>
    <property type="project" value="TreeGrafter"/>
</dbReference>
<dbReference type="Gene3D" id="3.40.50.300">
    <property type="entry name" value="P-loop containing nucleotide triphosphate hydrolases"/>
    <property type="match status" value="1"/>
</dbReference>
<sequence>MAYTIAVAGKGGTGKTTIAGFLVDFLVRNKMTPVLAVDADPNSNLNQVLGVEVETTLGEIREEISVNNRDGKLPSGMSKADYINLKLQQAVIEGHGFDLMVMGRPEGLGCYCFANGLLREATDRLSDSYKFMVIDNEAGLEHLSRRTTKKVDLMFAVSECSKRGIDAAARVKGLIEELSLDVKDLYLIINRVPEDGVPDEIKEVASSYGLKLAGTIPLDSHIFDYDNRGIPLVQLPNDVPAREAAEKIFDFYLTPVKTL</sequence>
<dbReference type="AlphaFoldDB" id="A0A5D8QB14"/>
<feature type="domain" description="CobQ/CobB/MinD/ParA nucleotide binding" evidence="1">
    <location>
        <begin position="5"/>
        <end position="232"/>
    </location>
</feature>
<name>A0A5D8QB14_9THEO</name>
<dbReference type="GO" id="GO:0005829">
    <property type="term" value="C:cytosol"/>
    <property type="evidence" value="ECO:0007669"/>
    <property type="project" value="TreeGrafter"/>
</dbReference>
<dbReference type="RefSeq" id="WP_149546289.1">
    <property type="nucleotide sequence ID" value="NZ_VTPS01000026.1"/>
</dbReference>
<organism evidence="2 3">
    <name type="scientific">Calorimonas adulescens</name>
    <dbReference type="NCBI Taxonomy" id="2606906"/>
    <lineage>
        <taxon>Bacteria</taxon>
        <taxon>Bacillati</taxon>
        <taxon>Bacillota</taxon>
        <taxon>Clostridia</taxon>
        <taxon>Thermoanaerobacterales</taxon>
        <taxon>Thermoanaerobacteraceae</taxon>
        <taxon>Calorimonas</taxon>
    </lineage>
</organism>
<comment type="caution">
    <text evidence="2">The sequence shown here is derived from an EMBL/GenBank/DDBJ whole genome shotgun (WGS) entry which is preliminary data.</text>
</comment>
<proteinExistence type="predicted"/>
<reference evidence="2 3" key="1">
    <citation type="submission" date="2019-08" db="EMBL/GenBank/DDBJ databases">
        <title>Calorimonas adulescens gen. nov., sp. nov., an anaerobic thermophilic bacterium from Sakhalin hot spring.</title>
        <authorList>
            <person name="Khomyakova M.A."/>
            <person name="Merkel A.Y."/>
            <person name="Novikov A."/>
            <person name="Bonch-Osmolovskaya E.A."/>
            <person name="Slobodkin A.I."/>
        </authorList>
    </citation>
    <scope>NUCLEOTIDE SEQUENCE [LARGE SCALE GENOMIC DNA]</scope>
    <source>
        <strain evidence="2 3">A05MB</strain>
    </source>
</reference>
<keyword evidence="3" id="KW-1185">Reference proteome</keyword>
<dbReference type="GO" id="GO:0009898">
    <property type="term" value="C:cytoplasmic side of plasma membrane"/>
    <property type="evidence" value="ECO:0007669"/>
    <property type="project" value="TreeGrafter"/>
</dbReference>
<dbReference type="PIRSF" id="PIRSF005647">
    <property type="entry name" value="CooC"/>
    <property type="match status" value="1"/>
</dbReference>
<protein>
    <submittedName>
        <fullName evidence="2">AAA family ATPase</fullName>
    </submittedName>
</protein>
<accession>A0A5D8QB14</accession>
<dbReference type="SUPFAM" id="SSF52540">
    <property type="entry name" value="P-loop containing nucleoside triphosphate hydrolases"/>
    <property type="match status" value="1"/>
</dbReference>
<dbReference type="GO" id="GO:0016887">
    <property type="term" value="F:ATP hydrolysis activity"/>
    <property type="evidence" value="ECO:0007669"/>
    <property type="project" value="TreeGrafter"/>
</dbReference>
<dbReference type="InterPro" id="IPR014433">
    <property type="entry name" value="CooC"/>
</dbReference>
<evidence type="ECO:0000313" key="2">
    <source>
        <dbReference type="EMBL" id="TZE80713.1"/>
    </source>
</evidence>
<evidence type="ECO:0000259" key="1">
    <source>
        <dbReference type="Pfam" id="PF01656"/>
    </source>
</evidence>
<dbReference type="InterPro" id="IPR050625">
    <property type="entry name" value="ParA/MinD_ATPase"/>
</dbReference>
<dbReference type="Proteomes" id="UP000322976">
    <property type="component" value="Unassembled WGS sequence"/>
</dbReference>
<dbReference type="PANTHER" id="PTHR43384">
    <property type="entry name" value="SEPTUM SITE-DETERMINING PROTEIN MIND HOMOLOG, CHLOROPLASTIC-RELATED"/>
    <property type="match status" value="1"/>
</dbReference>